<feature type="domain" description="DUF4412" evidence="1">
    <location>
        <begin position="47"/>
        <end position="214"/>
    </location>
</feature>
<evidence type="ECO:0000313" key="2">
    <source>
        <dbReference type="EMBL" id="QKG78946.1"/>
    </source>
</evidence>
<dbReference type="Pfam" id="PF14371">
    <property type="entry name" value="DUF4412"/>
    <property type="match status" value="1"/>
</dbReference>
<reference evidence="2 3" key="1">
    <citation type="submission" date="2019-07" db="EMBL/GenBank/DDBJ databases">
        <title>Thalassofilum flectens gen. nov., sp. nov., a novel moderate thermophilic anaerobe from a shallow sea hot spring in Kunashir Island (Russia), representing a new family in the order Bacteroidales, and proposal of Thalassofilacea fam. nov.</title>
        <authorList>
            <person name="Kochetkova T.V."/>
            <person name="Podosokorskaya O.A."/>
            <person name="Novikov A."/>
            <person name="Elcheninov A.G."/>
            <person name="Toshchakov S.V."/>
            <person name="Kublanov I.V."/>
        </authorList>
    </citation>
    <scope>NUCLEOTIDE SEQUENCE [LARGE SCALE GENOMIC DNA]</scope>
    <source>
        <strain evidence="2 3">38-H</strain>
    </source>
</reference>
<accession>A0A7D4CFD6</accession>
<organism evidence="2 3">
    <name type="scientific">Tenuifilum thalassicum</name>
    <dbReference type="NCBI Taxonomy" id="2590900"/>
    <lineage>
        <taxon>Bacteria</taxon>
        <taxon>Pseudomonadati</taxon>
        <taxon>Bacteroidota</taxon>
        <taxon>Bacteroidia</taxon>
        <taxon>Bacteroidales</taxon>
        <taxon>Tenuifilaceae</taxon>
        <taxon>Tenuifilum</taxon>
    </lineage>
</organism>
<gene>
    <name evidence="2" type="ORF">FHG85_01240</name>
</gene>
<keyword evidence="3" id="KW-1185">Reference proteome</keyword>
<dbReference type="EMBL" id="CP041345">
    <property type="protein sequence ID" value="QKG78946.1"/>
    <property type="molecule type" value="Genomic_DNA"/>
</dbReference>
<sequence length="220" mass="25646">MWSFNKRDLRQLIFIIVFTLFYSSETYSNIGDFQGKIKILKEGIYDTLTVEIFIKDKFIRVDEYKKDKKPVRSFIANTSSGNIYLVSYQHKMYSLVKVNPSSSNNDVEIIKSENFIEVNGKKCYQWRVKDKASQTVTTYWVAKIEYNFEPKLFRILANAGSAIDEFVKMPQTPNIIPLKVVDRTRFRKLRSNLQIIEISSMKLSESLFKIPNGFSELISG</sequence>
<evidence type="ECO:0000259" key="1">
    <source>
        <dbReference type="Pfam" id="PF14371"/>
    </source>
</evidence>
<dbReference type="KEGG" id="ttz:FHG85_01240"/>
<proteinExistence type="predicted"/>
<dbReference type="InterPro" id="IPR025524">
    <property type="entry name" value="DUF4412"/>
</dbReference>
<name>A0A7D4CFD6_9BACT</name>
<dbReference type="Proteomes" id="UP000500961">
    <property type="component" value="Chromosome"/>
</dbReference>
<dbReference type="AlphaFoldDB" id="A0A7D4CFD6"/>
<protein>
    <submittedName>
        <fullName evidence="2">DUF4412 domain-containing protein</fullName>
    </submittedName>
</protein>
<evidence type="ECO:0000313" key="3">
    <source>
        <dbReference type="Proteomes" id="UP000500961"/>
    </source>
</evidence>